<keyword evidence="2" id="KW-0378">Hydrolase</keyword>
<proteinExistence type="predicted"/>
<dbReference type="InterPro" id="IPR006680">
    <property type="entry name" value="Amidohydro-rel"/>
</dbReference>
<dbReference type="PANTHER" id="PTHR43794:SF11">
    <property type="entry name" value="AMIDOHYDROLASE-RELATED DOMAIN-CONTAINING PROTEIN"/>
    <property type="match status" value="1"/>
</dbReference>
<evidence type="ECO:0000256" key="3">
    <source>
        <dbReference type="ARBA" id="ARBA00022833"/>
    </source>
</evidence>
<dbReference type="Pfam" id="PF01979">
    <property type="entry name" value="Amidohydro_1"/>
    <property type="match status" value="1"/>
</dbReference>
<evidence type="ECO:0000256" key="1">
    <source>
        <dbReference type="ARBA" id="ARBA00022723"/>
    </source>
</evidence>
<dbReference type="Gene3D" id="3.20.20.140">
    <property type="entry name" value="Metal-dependent hydrolases"/>
    <property type="match status" value="1"/>
</dbReference>
<dbReference type="InterPro" id="IPR032466">
    <property type="entry name" value="Metal_Hydrolase"/>
</dbReference>
<evidence type="ECO:0000259" key="5">
    <source>
        <dbReference type="Pfam" id="PF22039"/>
    </source>
</evidence>
<comment type="caution">
    <text evidence="6">The sequence shown here is derived from an EMBL/GenBank/DDBJ whole genome shotgun (WGS) entry which is preliminary data.</text>
</comment>
<reference evidence="6" key="1">
    <citation type="submission" date="2020-12" db="EMBL/GenBank/DDBJ databases">
        <title>Geomonas sp. Red875, isolated from river sediment.</title>
        <authorList>
            <person name="Xu Z."/>
            <person name="Zhang Z."/>
            <person name="Masuda Y."/>
            <person name="Itoh H."/>
            <person name="Senoo K."/>
        </authorList>
    </citation>
    <scope>NUCLEOTIDE SEQUENCE</scope>
    <source>
        <strain evidence="6">Red875</strain>
    </source>
</reference>
<dbReference type="GO" id="GO:0016810">
    <property type="term" value="F:hydrolase activity, acting on carbon-nitrogen (but not peptide) bonds"/>
    <property type="evidence" value="ECO:0007669"/>
    <property type="project" value="InterPro"/>
</dbReference>
<dbReference type="EMBL" id="JAEMHM010000004">
    <property type="protein sequence ID" value="MBJ6724200.1"/>
    <property type="molecule type" value="Genomic_DNA"/>
</dbReference>
<dbReference type="SUPFAM" id="SSF51338">
    <property type="entry name" value="Composite domain of metallo-dependent hydrolases"/>
    <property type="match status" value="1"/>
</dbReference>
<accession>A0A8J7JIC5</accession>
<evidence type="ECO:0000256" key="2">
    <source>
        <dbReference type="ARBA" id="ARBA00022801"/>
    </source>
</evidence>
<keyword evidence="1" id="KW-0479">Metal-binding</keyword>
<dbReference type="AlphaFoldDB" id="A0A8J7JIC5"/>
<keyword evidence="3" id="KW-0862">Zinc</keyword>
<evidence type="ECO:0000313" key="6">
    <source>
        <dbReference type="EMBL" id="MBJ6724200.1"/>
    </source>
</evidence>
<dbReference type="Proteomes" id="UP000636888">
    <property type="component" value="Unassembled WGS sequence"/>
</dbReference>
<feature type="domain" description="Amidohydrolase-related" evidence="4">
    <location>
        <begin position="54"/>
        <end position="411"/>
    </location>
</feature>
<dbReference type="Pfam" id="PF22039">
    <property type="entry name" value="HUTI_composite_bact"/>
    <property type="match status" value="1"/>
</dbReference>
<sequence>MPIFAASYLLPIASPPIEGGALAVENGRVVAVGPLAEIRASHPGPVTDFPGAAILPGMVNAHTHLELTNFPSWKVRKALDYHPRTYVDWVTQVVKIRRALTPEELQLSVKAGIRLCLEAGTTAIGEILTDGALAPLYAESPLRGTLFLEALGHDPAQCEQLMQRVSEDLRRPSGAFRPGISPHTPHTASAVIFQKAQQLSRELGVKKAVHLSESAEEASFMYDSSGAIADKLYTMAHWESYLPAPRKTTSTAYLQDLGFLDDATLAVHAVHVIPADAVLLKRAGVTVVLCPRSNERLAVGAAPHHLFRSLDIPLAVGTDSLASNDSLSLWDEIRFLRDLDPEQFSACELIRMATIGGARALGIDAEVGTLEAGKRADFQVVTTHAPHSGASLCGTLLENGRVAEVFLGGEALR</sequence>
<name>A0A8J7JIC5_9BACT</name>
<gene>
    <name evidence="6" type="ORF">JFN93_05745</name>
</gene>
<dbReference type="SUPFAM" id="SSF51556">
    <property type="entry name" value="Metallo-dependent hydrolases"/>
    <property type="match status" value="1"/>
</dbReference>
<dbReference type="InterPro" id="IPR054418">
    <property type="entry name" value="MQNX/HUTI_composite_N"/>
</dbReference>
<dbReference type="PANTHER" id="PTHR43794">
    <property type="entry name" value="AMINOHYDROLASE SSNA-RELATED"/>
    <property type="match status" value="1"/>
</dbReference>
<dbReference type="GO" id="GO:0046872">
    <property type="term" value="F:metal ion binding"/>
    <property type="evidence" value="ECO:0007669"/>
    <property type="project" value="UniProtKB-KW"/>
</dbReference>
<evidence type="ECO:0000313" key="7">
    <source>
        <dbReference type="Proteomes" id="UP000636888"/>
    </source>
</evidence>
<dbReference type="RefSeq" id="WP_199383043.1">
    <property type="nucleotide sequence ID" value="NZ_JAEMHM010000004.1"/>
</dbReference>
<dbReference type="Gene3D" id="2.30.40.10">
    <property type="entry name" value="Urease, subunit C, domain 1"/>
    <property type="match status" value="1"/>
</dbReference>
<keyword evidence="7" id="KW-1185">Reference proteome</keyword>
<dbReference type="InterPro" id="IPR011059">
    <property type="entry name" value="Metal-dep_hydrolase_composite"/>
</dbReference>
<protein>
    <submittedName>
        <fullName evidence="6">Amidohydrolase family protein</fullName>
    </submittedName>
</protein>
<dbReference type="InterPro" id="IPR050287">
    <property type="entry name" value="MTA/SAH_deaminase"/>
</dbReference>
<evidence type="ECO:0000259" key="4">
    <source>
        <dbReference type="Pfam" id="PF01979"/>
    </source>
</evidence>
<feature type="domain" description="Aminodeoxyfutalosine deaminase/Imidazolonepropionase-like composite" evidence="5">
    <location>
        <begin position="20"/>
        <end position="44"/>
    </location>
</feature>
<organism evidence="6 7">
    <name type="scientific">Geomesophilobacter sediminis</name>
    <dbReference type="NCBI Taxonomy" id="2798584"/>
    <lineage>
        <taxon>Bacteria</taxon>
        <taxon>Pseudomonadati</taxon>
        <taxon>Thermodesulfobacteriota</taxon>
        <taxon>Desulfuromonadia</taxon>
        <taxon>Geobacterales</taxon>
        <taxon>Geobacteraceae</taxon>
        <taxon>Geomesophilobacter</taxon>
    </lineage>
</organism>